<dbReference type="Proteomes" id="UP000663852">
    <property type="component" value="Unassembled WGS sequence"/>
</dbReference>
<dbReference type="EMBL" id="CAJNOJ010000036">
    <property type="protein sequence ID" value="CAF0914509.1"/>
    <property type="molecule type" value="Genomic_DNA"/>
</dbReference>
<organism evidence="1 2">
    <name type="scientific">Adineta ricciae</name>
    <name type="common">Rotifer</name>
    <dbReference type="NCBI Taxonomy" id="249248"/>
    <lineage>
        <taxon>Eukaryota</taxon>
        <taxon>Metazoa</taxon>
        <taxon>Spiralia</taxon>
        <taxon>Gnathifera</taxon>
        <taxon>Rotifera</taxon>
        <taxon>Eurotatoria</taxon>
        <taxon>Bdelloidea</taxon>
        <taxon>Adinetida</taxon>
        <taxon>Adinetidae</taxon>
        <taxon>Adineta</taxon>
    </lineage>
</organism>
<dbReference type="AlphaFoldDB" id="A0A814ANF5"/>
<reference evidence="1" key="1">
    <citation type="submission" date="2021-02" db="EMBL/GenBank/DDBJ databases">
        <authorList>
            <person name="Nowell W R."/>
        </authorList>
    </citation>
    <scope>NUCLEOTIDE SEQUENCE</scope>
</reference>
<comment type="caution">
    <text evidence="1">The sequence shown here is derived from an EMBL/GenBank/DDBJ whole genome shotgun (WGS) entry which is preliminary data.</text>
</comment>
<sequence length="151" mass="17436">MSVGSFGNLLSNTKRLMVASFVLPMKGCQLADFLSKQIRQLDIVTRYEMQNLAKLQYGYFDRLKELHLLLSYGGFSEISSTLSKFIMNLFINFLSLELLSLHTIPCRRCVFYAADDAFQLVIEYIDLSEIANVFEIKPCGQYFHFAKKMNF</sequence>
<name>A0A814ANF5_ADIRI</name>
<evidence type="ECO:0000313" key="1">
    <source>
        <dbReference type="EMBL" id="CAF0914509.1"/>
    </source>
</evidence>
<gene>
    <name evidence="1" type="ORF">EDS130_LOCUS10447</name>
</gene>
<proteinExistence type="predicted"/>
<protein>
    <submittedName>
        <fullName evidence="1">Uncharacterized protein</fullName>
    </submittedName>
</protein>
<accession>A0A814ANF5</accession>
<evidence type="ECO:0000313" key="2">
    <source>
        <dbReference type="Proteomes" id="UP000663852"/>
    </source>
</evidence>